<reference evidence="1 2" key="1">
    <citation type="submission" date="2020-09" db="EMBL/GenBank/DDBJ databases">
        <title>De no assembly of potato wild relative species, Solanum commersonii.</title>
        <authorList>
            <person name="Cho K."/>
        </authorList>
    </citation>
    <scope>NUCLEOTIDE SEQUENCE [LARGE SCALE GENOMIC DNA]</scope>
    <source>
        <strain evidence="1">LZ3.2</strain>
        <tissue evidence="1">Leaf</tissue>
    </source>
</reference>
<sequence>MESEAHKWTKREMYKVAREEAALSVTPAKWIVFECLHDEWRRHTFFHKVLTDERDMDIMLESWNTLRDDKISSIVGL</sequence>
<evidence type="ECO:0000313" key="1">
    <source>
        <dbReference type="EMBL" id="KAG5611181.1"/>
    </source>
</evidence>
<keyword evidence="2" id="KW-1185">Reference proteome</keyword>
<proteinExistence type="predicted"/>
<gene>
    <name evidence="1" type="ORF">H5410_022462</name>
</gene>
<name>A0A9J5ZFI1_SOLCO</name>
<protein>
    <submittedName>
        <fullName evidence="1">Uncharacterized protein</fullName>
    </submittedName>
</protein>
<dbReference type="Proteomes" id="UP000824120">
    <property type="component" value="Chromosome 4"/>
</dbReference>
<dbReference type="EMBL" id="JACXVP010000004">
    <property type="protein sequence ID" value="KAG5611181.1"/>
    <property type="molecule type" value="Genomic_DNA"/>
</dbReference>
<organism evidence="1 2">
    <name type="scientific">Solanum commersonii</name>
    <name type="common">Commerson's wild potato</name>
    <name type="synonym">Commerson's nightshade</name>
    <dbReference type="NCBI Taxonomy" id="4109"/>
    <lineage>
        <taxon>Eukaryota</taxon>
        <taxon>Viridiplantae</taxon>
        <taxon>Streptophyta</taxon>
        <taxon>Embryophyta</taxon>
        <taxon>Tracheophyta</taxon>
        <taxon>Spermatophyta</taxon>
        <taxon>Magnoliopsida</taxon>
        <taxon>eudicotyledons</taxon>
        <taxon>Gunneridae</taxon>
        <taxon>Pentapetalae</taxon>
        <taxon>asterids</taxon>
        <taxon>lamiids</taxon>
        <taxon>Solanales</taxon>
        <taxon>Solanaceae</taxon>
        <taxon>Solanoideae</taxon>
        <taxon>Solaneae</taxon>
        <taxon>Solanum</taxon>
    </lineage>
</organism>
<comment type="caution">
    <text evidence="1">The sequence shown here is derived from an EMBL/GenBank/DDBJ whole genome shotgun (WGS) entry which is preliminary data.</text>
</comment>
<evidence type="ECO:0000313" key="2">
    <source>
        <dbReference type="Proteomes" id="UP000824120"/>
    </source>
</evidence>
<accession>A0A9J5ZFI1</accession>
<dbReference type="AlphaFoldDB" id="A0A9J5ZFI1"/>